<organism evidence="2 3">
    <name type="scientific">Chthonomonas calidirosea (strain DSM 23976 / ICMP 18418 / T49)</name>
    <dbReference type="NCBI Taxonomy" id="1303518"/>
    <lineage>
        <taxon>Bacteria</taxon>
        <taxon>Bacillati</taxon>
        <taxon>Armatimonadota</taxon>
        <taxon>Chthonomonadia</taxon>
        <taxon>Chthonomonadales</taxon>
        <taxon>Chthonomonadaceae</taxon>
        <taxon>Chthonomonas</taxon>
    </lineage>
</organism>
<dbReference type="SUPFAM" id="SSF53067">
    <property type="entry name" value="Actin-like ATPase domain"/>
    <property type="match status" value="1"/>
</dbReference>
<dbReference type="InterPro" id="IPR049874">
    <property type="entry name" value="ROK_cs"/>
</dbReference>
<dbReference type="InterPro" id="IPR043129">
    <property type="entry name" value="ATPase_NBD"/>
</dbReference>
<dbReference type="AlphaFoldDB" id="S0EUM0"/>
<dbReference type="Gene3D" id="3.30.420.40">
    <property type="match status" value="2"/>
</dbReference>
<dbReference type="EC" id="2.7.1.2" evidence="2"/>
<sequence length="327" mass="34491">MPANYVLGFDIGGTKSAVILATTDSTLRARMQMPTRPQMRDAETVLSELTDLARALLEEENISQDDLAGISVVCGGPLDLEKGLICSPPNLPGWDNVPIVSFVQERFHLPVVLENDANAGALAEWLFGAGKGASHLIYLTMGTGIGGGLILDGKLYHGKQGLAGEIGHQTILPNGPLCACGKQGCLEALASGPAIARLARESLMYGRHKRVLSMADGKPANITAEHVIAAAKEGDNFAQGLLEEVGTYLGIGLANVLQILNPECVILGTIAVHAGECLLEPVRKAVAERCWARIAAGCRILPAGLGIQVQDYAAVAPLLYRLHHEEG</sequence>
<dbReference type="PATRIC" id="fig|1303518.3.peg.205"/>
<dbReference type="PANTHER" id="PTHR18964">
    <property type="entry name" value="ROK (REPRESSOR, ORF, KINASE) FAMILY"/>
    <property type="match status" value="1"/>
</dbReference>
<dbReference type="PANTHER" id="PTHR18964:SF149">
    <property type="entry name" value="BIFUNCTIONAL UDP-N-ACETYLGLUCOSAMINE 2-EPIMERASE_N-ACETYLMANNOSAMINE KINASE"/>
    <property type="match status" value="1"/>
</dbReference>
<gene>
    <name evidence="2" type="ORF">CCALI_00205</name>
</gene>
<dbReference type="EMBL" id="HF951689">
    <property type="protein sequence ID" value="CCW34042.1"/>
    <property type="molecule type" value="Genomic_DNA"/>
</dbReference>
<accession>S0EUM0</accession>
<keyword evidence="2" id="KW-0808">Transferase</keyword>
<protein>
    <submittedName>
        <fullName evidence="2">Glucokinase</fullName>
        <ecNumber evidence="2">2.7.1.2</ecNumber>
    </submittedName>
</protein>
<dbReference type="InParanoid" id="S0EUM0"/>
<dbReference type="KEGG" id="ccz:CCALI_00205"/>
<comment type="similarity">
    <text evidence="1">Belongs to the ROK (NagC/XylR) family.</text>
</comment>
<dbReference type="STRING" id="454171.CP488_00952"/>
<dbReference type="Proteomes" id="UP000014227">
    <property type="component" value="Chromosome I"/>
</dbReference>
<evidence type="ECO:0000313" key="2">
    <source>
        <dbReference type="EMBL" id="CCW34042.1"/>
    </source>
</evidence>
<keyword evidence="2" id="KW-0418">Kinase</keyword>
<dbReference type="HOGENOM" id="CLU_036604_0_4_0"/>
<dbReference type="eggNOG" id="COG1940">
    <property type="taxonomic scope" value="Bacteria"/>
</dbReference>
<evidence type="ECO:0000313" key="3">
    <source>
        <dbReference type="Proteomes" id="UP000014227"/>
    </source>
</evidence>
<reference evidence="3" key="1">
    <citation type="submission" date="2013-03" db="EMBL/GenBank/DDBJ databases">
        <title>Genome sequence of Chthonomonas calidirosea, the first sequenced genome from the Armatimonadetes phylum (formally candidate division OP10).</title>
        <authorList>
            <person name="Lee K.C.Y."/>
            <person name="Morgan X.C."/>
            <person name="Dunfield P.F."/>
            <person name="Tamas I."/>
            <person name="Houghton K.M."/>
            <person name="Vyssotski M."/>
            <person name="Ryan J.L.J."/>
            <person name="Lagutin K."/>
            <person name="McDonald I.R."/>
            <person name="Stott M.B."/>
        </authorList>
    </citation>
    <scope>NUCLEOTIDE SEQUENCE [LARGE SCALE GENOMIC DNA]</scope>
    <source>
        <strain evidence="3">DSM 23976 / ICMP 18418 / T49</strain>
    </source>
</reference>
<dbReference type="PROSITE" id="PS01125">
    <property type="entry name" value="ROK"/>
    <property type="match status" value="1"/>
</dbReference>
<dbReference type="OrthoDB" id="9810372at2"/>
<dbReference type="Pfam" id="PF00480">
    <property type="entry name" value="ROK"/>
    <property type="match status" value="1"/>
</dbReference>
<evidence type="ECO:0000256" key="1">
    <source>
        <dbReference type="ARBA" id="ARBA00006479"/>
    </source>
</evidence>
<dbReference type="RefSeq" id="WP_016481606.1">
    <property type="nucleotide sequence ID" value="NC_021487.1"/>
</dbReference>
<keyword evidence="3" id="KW-1185">Reference proteome</keyword>
<dbReference type="GO" id="GO:0004340">
    <property type="term" value="F:glucokinase activity"/>
    <property type="evidence" value="ECO:0007669"/>
    <property type="project" value="UniProtKB-EC"/>
</dbReference>
<proteinExistence type="inferred from homology"/>
<name>S0EUM0_CHTCT</name>
<dbReference type="InterPro" id="IPR000600">
    <property type="entry name" value="ROK"/>
</dbReference>